<evidence type="ECO:0000313" key="1">
    <source>
        <dbReference type="EMBL" id="KAF2543821.1"/>
    </source>
</evidence>
<dbReference type="AlphaFoldDB" id="A0A3N6QD11"/>
<name>A0A3N6QD11_BRACR</name>
<evidence type="ECO:0000313" key="2">
    <source>
        <dbReference type="Proteomes" id="UP000712281"/>
    </source>
</evidence>
<protein>
    <submittedName>
        <fullName evidence="1">Uncharacterized protein</fullName>
    </submittedName>
</protein>
<accession>A0A3N6QD11</accession>
<comment type="caution">
    <text evidence="1">The sequence shown here is derived from an EMBL/GenBank/DDBJ whole genome shotgun (WGS) entry which is preliminary data.</text>
</comment>
<dbReference type="Proteomes" id="UP000712281">
    <property type="component" value="Unassembled WGS sequence"/>
</dbReference>
<organism evidence="1 2">
    <name type="scientific">Brassica cretica</name>
    <name type="common">Mustard</name>
    <dbReference type="NCBI Taxonomy" id="69181"/>
    <lineage>
        <taxon>Eukaryota</taxon>
        <taxon>Viridiplantae</taxon>
        <taxon>Streptophyta</taxon>
        <taxon>Embryophyta</taxon>
        <taxon>Tracheophyta</taxon>
        <taxon>Spermatophyta</taxon>
        <taxon>Magnoliopsida</taxon>
        <taxon>eudicotyledons</taxon>
        <taxon>Gunneridae</taxon>
        <taxon>Pentapetalae</taxon>
        <taxon>rosids</taxon>
        <taxon>malvids</taxon>
        <taxon>Brassicales</taxon>
        <taxon>Brassicaceae</taxon>
        <taxon>Brassiceae</taxon>
        <taxon>Brassica</taxon>
    </lineage>
</organism>
<dbReference type="EMBL" id="QGKW02002005">
    <property type="protein sequence ID" value="KAF2543821.1"/>
    <property type="molecule type" value="Genomic_DNA"/>
</dbReference>
<reference evidence="1" key="1">
    <citation type="submission" date="2019-12" db="EMBL/GenBank/DDBJ databases">
        <title>Genome sequencing and annotation of Brassica cretica.</title>
        <authorList>
            <person name="Studholme D.J."/>
            <person name="Sarris P.F."/>
        </authorList>
    </citation>
    <scope>NUCLEOTIDE SEQUENCE</scope>
    <source>
        <strain evidence="1">PFS-001/15</strain>
        <tissue evidence="1">Leaf</tissue>
    </source>
</reference>
<gene>
    <name evidence="1" type="ORF">F2Q68_00031436</name>
</gene>
<proteinExistence type="predicted"/>
<sequence length="50" mass="5326">MSSTTYQEVNDDDDGADVAETLRFFGGLPLLTFNFASTGGLTMTFLSVDG</sequence>